<feature type="region of interest" description="Disordered" evidence="1">
    <location>
        <begin position="217"/>
        <end position="282"/>
    </location>
</feature>
<protein>
    <recommendedName>
        <fullName evidence="2">SCP2 domain-containing protein</fullName>
    </recommendedName>
</protein>
<name>A0A9P6RRN3_9FUNG</name>
<dbReference type="OrthoDB" id="10265837at2759"/>
<feature type="region of interest" description="Disordered" evidence="1">
    <location>
        <begin position="307"/>
        <end position="343"/>
    </location>
</feature>
<feature type="region of interest" description="Disordered" evidence="1">
    <location>
        <begin position="355"/>
        <end position="376"/>
    </location>
</feature>
<dbReference type="EMBL" id="JAAAIP010000057">
    <property type="protein sequence ID" value="KAG0327378.1"/>
    <property type="molecule type" value="Genomic_DNA"/>
</dbReference>
<feature type="region of interest" description="Disordered" evidence="1">
    <location>
        <begin position="143"/>
        <end position="174"/>
    </location>
</feature>
<dbReference type="Gene3D" id="3.30.1050.10">
    <property type="entry name" value="SCP2 sterol-binding domain"/>
    <property type="match status" value="1"/>
</dbReference>
<keyword evidence="4" id="KW-1185">Reference proteome</keyword>
<feature type="domain" description="SCP2" evidence="2">
    <location>
        <begin position="35"/>
        <end position="130"/>
    </location>
</feature>
<feature type="compositionally biased region" description="Basic and acidic residues" evidence="1">
    <location>
        <begin position="144"/>
        <end position="154"/>
    </location>
</feature>
<feature type="compositionally biased region" description="Acidic residues" evidence="1">
    <location>
        <begin position="331"/>
        <end position="340"/>
    </location>
</feature>
<feature type="compositionally biased region" description="Low complexity" evidence="1">
    <location>
        <begin position="220"/>
        <end position="253"/>
    </location>
</feature>
<dbReference type="InterPro" id="IPR003033">
    <property type="entry name" value="SCP2_sterol-bd_dom"/>
</dbReference>
<organism evidence="3 4">
    <name type="scientific">Dissophora globulifera</name>
    <dbReference type="NCBI Taxonomy" id="979702"/>
    <lineage>
        <taxon>Eukaryota</taxon>
        <taxon>Fungi</taxon>
        <taxon>Fungi incertae sedis</taxon>
        <taxon>Mucoromycota</taxon>
        <taxon>Mortierellomycotina</taxon>
        <taxon>Mortierellomycetes</taxon>
        <taxon>Mortierellales</taxon>
        <taxon>Mortierellaceae</taxon>
        <taxon>Dissophora</taxon>
    </lineage>
</organism>
<dbReference type="InterPro" id="IPR036527">
    <property type="entry name" value="SCP2_sterol-bd_dom_sf"/>
</dbReference>
<comment type="caution">
    <text evidence="3">The sequence shown here is derived from an EMBL/GenBank/DDBJ whole genome shotgun (WGS) entry which is preliminary data.</text>
</comment>
<dbReference type="SUPFAM" id="SSF55718">
    <property type="entry name" value="SCP-like"/>
    <property type="match status" value="1"/>
</dbReference>
<reference evidence="3" key="1">
    <citation type="journal article" date="2020" name="Fungal Divers.">
        <title>Resolving the Mortierellaceae phylogeny through synthesis of multi-gene phylogenetics and phylogenomics.</title>
        <authorList>
            <person name="Vandepol N."/>
            <person name="Liber J."/>
            <person name="Desiro A."/>
            <person name="Na H."/>
            <person name="Kennedy M."/>
            <person name="Barry K."/>
            <person name="Grigoriev I.V."/>
            <person name="Miller A.N."/>
            <person name="O'Donnell K."/>
            <person name="Stajich J.E."/>
            <person name="Bonito G."/>
        </authorList>
    </citation>
    <scope>NUCLEOTIDE SEQUENCE</scope>
    <source>
        <strain evidence="3">REB-010B</strain>
    </source>
</reference>
<evidence type="ECO:0000313" key="3">
    <source>
        <dbReference type="EMBL" id="KAG0327378.1"/>
    </source>
</evidence>
<dbReference type="Pfam" id="PF02036">
    <property type="entry name" value="SCP2"/>
    <property type="match status" value="1"/>
</dbReference>
<accession>A0A9P6RRN3</accession>
<gene>
    <name evidence="3" type="ORF">BGZ99_007708</name>
</gene>
<feature type="compositionally biased region" description="Basic and acidic residues" evidence="1">
    <location>
        <begin position="307"/>
        <end position="330"/>
    </location>
</feature>
<evidence type="ECO:0000256" key="1">
    <source>
        <dbReference type="SAM" id="MobiDB-lite"/>
    </source>
</evidence>
<sequence length="442" mass="47789">MSKKPSPKAIAKLNATTLFPEIRKEIEENPSLFTIRGFYIFNITKRGAPMTEWYMLFQGFDAPAVVSQRRPEIPKAKRDEQPIPVAIIQIEDSDLLNFMSGGLTGSRGIVSGKIKIAGAMELAEELERMFRKAKGTEKTLAYLDQKRGRSEKARLSSNQISASPPSSSPLSDAASSSAAAAASSKVQSLARRYSAMAKQAASETNYVPNNNIAKLPPQVGAGKASSLAGKASIKSSAPTTTTPAKTSSTTSSSQPLAMTPEGDQEHQEDGASASTLENVEQEIESNLKVTDLADNVKNIDLIDIPLQKEPEQAEVQEQEHEQEEPVRADEVVAEEQQQEAEEVKVAAPIAVAQIEEPVEEPSHVPQQEKEQEQPEYQAVPEVVEATKEHHDDVAETAVESEAAESVIEAVIAAVEPKEEEGVKAVEVTQEEEEEAKPVVADA</sequence>
<proteinExistence type="predicted"/>
<evidence type="ECO:0000313" key="4">
    <source>
        <dbReference type="Proteomes" id="UP000738325"/>
    </source>
</evidence>
<evidence type="ECO:0000259" key="2">
    <source>
        <dbReference type="Pfam" id="PF02036"/>
    </source>
</evidence>
<feature type="compositionally biased region" description="Basic and acidic residues" evidence="1">
    <location>
        <begin position="360"/>
        <end position="372"/>
    </location>
</feature>
<feature type="region of interest" description="Disordered" evidence="1">
    <location>
        <begin position="419"/>
        <end position="442"/>
    </location>
</feature>
<feature type="compositionally biased region" description="Low complexity" evidence="1">
    <location>
        <begin position="161"/>
        <end position="174"/>
    </location>
</feature>
<dbReference type="AlphaFoldDB" id="A0A9P6RRN3"/>
<dbReference type="Proteomes" id="UP000738325">
    <property type="component" value="Unassembled WGS sequence"/>
</dbReference>